<dbReference type="EMBL" id="CAUYUJ010016060">
    <property type="protein sequence ID" value="CAK0861408.1"/>
    <property type="molecule type" value="Genomic_DNA"/>
</dbReference>
<evidence type="ECO:0008006" key="3">
    <source>
        <dbReference type="Google" id="ProtNLM"/>
    </source>
</evidence>
<proteinExistence type="predicted"/>
<protein>
    <recommendedName>
        <fullName evidence="3">Cyclic nucleotide-binding domain-containing protein</fullName>
    </recommendedName>
</protein>
<organism evidence="1 2">
    <name type="scientific">Prorocentrum cordatum</name>
    <dbReference type="NCBI Taxonomy" id="2364126"/>
    <lineage>
        <taxon>Eukaryota</taxon>
        <taxon>Sar</taxon>
        <taxon>Alveolata</taxon>
        <taxon>Dinophyceae</taxon>
        <taxon>Prorocentrales</taxon>
        <taxon>Prorocentraceae</taxon>
        <taxon>Prorocentrum</taxon>
    </lineage>
</organism>
<accession>A0ABN9UPU7</accession>
<dbReference type="Proteomes" id="UP001189429">
    <property type="component" value="Unassembled WGS sequence"/>
</dbReference>
<comment type="caution">
    <text evidence="1">The sequence shown here is derived from an EMBL/GenBank/DDBJ whole genome shotgun (WGS) entry which is preliminary data.</text>
</comment>
<evidence type="ECO:0000313" key="1">
    <source>
        <dbReference type="EMBL" id="CAK0861408.1"/>
    </source>
</evidence>
<gene>
    <name evidence="1" type="ORF">PCOR1329_LOCUS50092</name>
</gene>
<evidence type="ECO:0000313" key="2">
    <source>
        <dbReference type="Proteomes" id="UP001189429"/>
    </source>
</evidence>
<keyword evidence="2" id="KW-1185">Reference proteome</keyword>
<sequence length="244" mass="26767">MVKAVQSALSSEAERKGFGRCGYFAQQVFDALFADGSPLARVERGIRAGFHGIDSFAETACAANDVVGAGTFLACLWQELAGSASFKDLDDRSLAPLLVCLGMCGVRVARRFAESRVSDMTERESLLYSKVFEKHGWTMTEFRSLLKHGGVRWEHLEPGDVVARGHGGTLQAVARGSCEVWDARRGLRRESLRQGGVWDQRHAKESHVLRATAPTLLATWDWHELQAQLGSDEGGLPEIGYMQG</sequence>
<reference evidence="1" key="1">
    <citation type="submission" date="2023-10" db="EMBL/GenBank/DDBJ databases">
        <authorList>
            <person name="Chen Y."/>
            <person name="Shah S."/>
            <person name="Dougan E. K."/>
            <person name="Thang M."/>
            <person name="Chan C."/>
        </authorList>
    </citation>
    <scope>NUCLEOTIDE SEQUENCE [LARGE SCALE GENOMIC DNA]</scope>
</reference>
<name>A0ABN9UPU7_9DINO</name>